<dbReference type="InterPro" id="IPR045853">
    <property type="entry name" value="Pep_chain_release_fac_I_sf"/>
</dbReference>
<feature type="compositionally biased region" description="Basic residues" evidence="2">
    <location>
        <begin position="99"/>
        <end position="109"/>
    </location>
</feature>
<evidence type="ECO:0000313" key="5">
    <source>
        <dbReference type="Proteomes" id="UP000295807"/>
    </source>
</evidence>
<dbReference type="Pfam" id="PF00472">
    <property type="entry name" value="RF-1"/>
    <property type="match status" value="1"/>
</dbReference>
<evidence type="ECO:0000313" key="4">
    <source>
        <dbReference type="EMBL" id="TCS85495.1"/>
    </source>
</evidence>
<reference evidence="4 5" key="1">
    <citation type="submission" date="2019-03" db="EMBL/GenBank/DDBJ databases">
        <title>Genomic Encyclopedia of Type Strains, Phase IV (KMG-IV): sequencing the most valuable type-strain genomes for metagenomic binning, comparative biology and taxonomic classification.</title>
        <authorList>
            <person name="Goeker M."/>
        </authorList>
    </citation>
    <scope>NUCLEOTIDE SEQUENCE [LARGE SCALE GENOMIC DNA]</scope>
    <source>
        <strain evidence="4 5">DSM 21100</strain>
    </source>
</reference>
<keyword evidence="5" id="KW-1185">Reference proteome</keyword>
<gene>
    <name evidence="4" type="ORF">EDD80_11270</name>
</gene>
<dbReference type="Gene3D" id="3.30.160.20">
    <property type="match status" value="1"/>
</dbReference>
<feature type="compositionally biased region" description="Basic and acidic residues" evidence="2">
    <location>
        <begin position="114"/>
        <end position="143"/>
    </location>
</feature>
<dbReference type="EMBL" id="SMAD01000012">
    <property type="protein sequence ID" value="TCS85495.1"/>
    <property type="molecule type" value="Genomic_DNA"/>
</dbReference>
<organism evidence="4 5">
    <name type="scientific">Anseongella ginsenosidimutans</name>
    <dbReference type="NCBI Taxonomy" id="496056"/>
    <lineage>
        <taxon>Bacteria</taxon>
        <taxon>Pseudomonadati</taxon>
        <taxon>Bacteroidota</taxon>
        <taxon>Sphingobacteriia</taxon>
        <taxon>Sphingobacteriales</taxon>
        <taxon>Sphingobacteriaceae</taxon>
        <taxon>Anseongella</taxon>
    </lineage>
</organism>
<dbReference type="PANTHER" id="PTHR47814:SF1">
    <property type="entry name" value="PEPTIDYL-TRNA HYDROLASE ARFB"/>
    <property type="match status" value="1"/>
</dbReference>
<dbReference type="SUPFAM" id="SSF75620">
    <property type="entry name" value="Release factor"/>
    <property type="match status" value="1"/>
</dbReference>
<dbReference type="InterPro" id="IPR000352">
    <property type="entry name" value="Pep_chain_release_fac_I"/>
</dbReference>
<feature type="region of interest" description="Disordered" evidence="2">
    <location>
        <begin position="99"/>
        <end position="143"/>
    </location>
</feature>
<dbReference type="GO" id="GO:0003747">
    <property type="term" value="F:translation release factor activity"/>
    <property type="evidence" value="ECO:0007669"/>
    <property type="project" value="InterPro"/>
</dbReference>
<name>A0A4R3KMG1_9SPHI</name>
<dbReference type="PANTHER" id="PTHR47814">
    <property type="entry name" value="PEPTIDYL-TRNA HYDROLASE ARFB"/>
    <property type="match status" value="1"/>
</dbReference>
<dbReference type="GO" id="GO:0043022">
    <property type="term" value="F:ribosome binding"/>
    <property type="evidence" value="ECO:0007669"/>
    <property type="project" value="TreeGrafter"/>
</dbReference>
<accession>A0A4R3KMG1</accession>
<dbReference type="RefSeq" id="WP_132130208.1">
    <property type="nucleotide sequence ID" value="NZ_CP042432.1"/>
</dbReference>
<dbReference type="AlphaFoldDB" id="A0A4R3KMG1"/>
<proteinExistence type="inferred from homology"/>
<evidence type="ECO:0000256" key="1">
    <source>
        <dbReference type="ARBA" id="ARBA00010835"/>
    </source>
</evidence>
<dbReference type="GO" id="GO:0004045">
    <property type="term" value="F:peptidyl-tRNA hydrolase activity"/>
    <property type="evidence" value="ECO:0007669"/>
    <property type="project" value="TreeGrafter"/>
</dbReference>
<dbReference type="NCBIfam" id="NF006718">
    <property type="entry name" value="PRK09256.1"/>
    <property type="match status" value="1"/>
</dbReference>
<dbReference type="OrthoDB" id="9815709at2"/>
<dbReference type="Proteomes" id="UP000295807">
    <property type="component" value="Unassembled WGS sequence"/>
</dbReference>
<dbReference type="GO" id="GO:0072344">
    <property type="term" value="P:rescue of stalled ribosome"/>
    <property type="evidence" value="ECO:0007669"/>
    <property type="project" value="TreeGrafter"/>
</dbReference>
<sequence length="143" mass="16194">MKDQLNEEEVAREVRFKATRSSGKGGQHVNKVSTRVEAYLDIPAAECFSSEQKNLLFEKLGGKLSQAGVLQVTSEEERSQLMNKERALNKMLALLAKALKPRKPRKATRPGRAAVEKRLREKTYLSRKKEVRRKPSVEKDNSG</sequence>
<comment type="similarity">
    <text evidence="1">Belongs to the prokaryotic/mitochondrial release factor family.</text>
</comment>
<evidence type="ECO:0000256" key="2">
    <source>
        <dbReference type="SAM" id="MobiDB-lite"/>
    </source>
</evidence>
<feature type="domain" description="Prokaryotic-type class I peptide chain release factors" evidence="3">
    <location>
        <begin position="12"/>
        <end position="126"/>
    </location>
</feature>
<comment type="caution">
    <text evidence="4">The sequence shown here is derived from an EMBL/GenBank/DDBJ whole genome shotgun (WGS) entry which is preliminary data.</text>
</comment>
<evidence type="ECO:0000259" key="3">
    <source>
        <dbReference type="Pfam" id="PF00472"/>
    </source>
</evidence>
<protein>
    <submittedName>
        <fullName evidence="4">Ribosome-associated protein</fullName>
    </submittedName>
</protein>